<dbReference type="InterPro" id="IPR001412">
    <property type="entry name" value="aa-tRNA-synth_I_CS"/>
</dbReference>
<comment type="similarity">
    <text evidence="1 7">Belongs to the class-I aminoacyl-tRNA synthetase family. Glutamate--tRNA ligase type 1 subfamily.</text>
</comment>
<dbReference type="EC" id="6.1.1.17" evidence="7"/>
<evidence type="ECO:0000313" key="10">
    <source>
        <dbReference type="EMBL" id="MBB3192942.1"/>
    </source>
</evidence>
<dbReference type="InterPro" id="IPR004527">
    <property type="entry name" value="Glu-tRNA-ligase_bac/mito"/>
</dbReference>
<dbReference type="EMBL" id="JACHXO010000001">
    <property type="protein sequence ID" value="MBB3192942.1"/>
    <property type="molecule type" value="Genomic_DNA"/>
</dbReference>
<dbReference type="InterPro" id="IPR014729">
    <property type="entry name" value="Rossmann-like_a/b/a_fold"/>
</dbReference>
<dbReference type="Pfam" id="PF19269">
    <property type="entry name" value="Anticodon_2"/>
    <property type="match status" value="1"/>
</dbReference>
<dbReference type="Gene3D" id="1.10.10.350">
    <property type="match status" value="1"/>
</dbReference>
<keyword evidence="2 7" id="KW-0436">Ligase</keyword>
<dbReference type="SUPFAM" id="SSF52374">
    <property type="entry name" value="Nucleotidylyl transferase"/>
    <property type="match status" value="1"/>
</dbReference>
<feature type="short sequence motif" description="'KMSKS' region" evidence="7">
    <location>
        <begin position="268"/>
        <end position="272"/>
    </location>
</feature>
<dbReference type="NCBIfam" id="TIGR00464">
    <property type="entry name" value="gltX_bact"/>
    <property type="match status" value="1"/>
</dbReference>
<feature type="domain" description="Glutamyl/glutaminyl-tRNA synthetase class Ib catalytic" evidence="8">
    <location>
        <begin position="208"/>
        <end position="336"/>
    </location>
</feature>
<dbReference type="GO" id="GO:0004818">
    <property type="term" value="F:glutamate-tRNA ligase activity"/>
    <property type="evidence" value="ECO:0007669"/>
    <property type="project" value="UniProtKB-EC"/>
</dbReference>
<dbReference type="InterPro" id="IPR008925">
    <property type="entry name" value="aa_tRNA-synth_I_cd-bd_sf"/>
</dbReference>
<sequence>MTSTVIRTRIAPSPTGFLHLGTARTALFSWAYARHYGGQFVLRIEDTDVARSTQDSVEQILASMKWLGLEYDEGPVYQMQRLERYHAVVQQMIEAGTAYYCYCTPQDLDEMREGQKARGEKTRYDGRWRPEAGKTLPPVPAGVKPVVRFKNPLEGDVTWEDLVKGPITINNREIDDLIIMRPADGGAEAGGNANGDAQSGQGAAARLGVPTYNFAVVVDDWDMAITHVFRGDEHINNTPWQINIFRALGAPLPQFGHIPVILGDDGLKLSKRRGAVSVTAYEENGYLPEGMLNYLARLGWSHGDDELFTREQLVQWFDGTHIHKSPAQWDPAKLEWVNAHYIKQADDERLATLVTAQLAKRGLSAPERLPALCALFKDRCSTTVALADWLSMYVAPVTPSEEDKATHLTDAVKPAIRTLADKLDALAAADWTKAAISAAIKETITAHGLKMPQLAIPVRVLVCGRAQTPSVDAVLELFNKEILVNRLRSV</sequence>
<dbReference type="InterPro" id="IPR045462">
    <property type="entry name" value="aa-tRNA-synth_I_cd-bd"/>
</dbReference>
<evidence type="ECO:0000256" key="4">
    <source>
        <dbReference type="ARBA" id="ARBA00022840"/>
    </source>
</evidence>
<accession>A0ABR6GMP9</accession>
<dbReference type="HAMAP" id="MF_00022">
    <property type="entry name" value="Glu_tRNA_synth_type1"/>
    <property type="match status" value="1"/>
</dbReference>
<evidence type="ECO:0000259" key="9">
    <source>
        <dbReference type="Pfam" id="PF19269"/>
    </source>
</evidence>
<dbReference type="InterPro" id="IPR033910">
    <property type="entry name" value="GluRS_core"/>
</dbReference>
<comment type="caution">
    <text evidence="10">The sequence shown here is derived from an EMBL/GenBank/DDBJ whole genome shotgun (WGS) entry which is preliminary data.</text>
</comment>
<evidence type="ECO:0000256" key="3">
    <source>
        <dbReference type="ARBA" id="ARBA00022741"/>
    </source>
</evidence>
<dbReference type="PANTHER" id="PTHR43311">
    <property type="entry name" value="GLUTAMATE--TRNA LIGASE"/>
    <property type="match status" value="1"/>
</dbReference>
<dbReference type="CDD" id="cd00808">
    <property type="entry name" value="GluRS_core"/>
    <property type="match status" value="1"/>
</dbReference>
<feature type="binding site" evidence="7">
    <location>
        <position position="271"/>
    </location>
    <ligand>
        <name>ATP</name>
        <dbReference type="ChEBI" id="CHEBI:30616"/>
    </ligand>
</feature>
<comment type="subcellular location">
    <subcellularLocation>
        <location evidence="7">Cytoplasm</location>
    </subcellularLocation>
</comment>
<dbReference type="Gene3D" id="3.40.50.620">
    <property type="entry name" value="HUPs"/>
    <property type="match status" value="1"/>
</dbReference>
<name>A0ABR6GMP9_9BURK</name>
<evidence type="ECO:0000313" key="11">
    <source>
        <dbReference type="Proteomes" id="UP000574369"/>
    </source>
</evidence>
<keyword evidence="4 7" id="KW-0067">ATP-binding</keyword>
<feature type="domain" description="Aminoacyl-tRNA synthetase class I anticodon-binding" evidence="9">
    <location>
        <begin position="357"/>
        <end position="489"/>
    </location>
</feature>
<dbReference type="Proteomes" id="UP000574369">
    <property type="component" value="Unassembled WGS sequence"/>
</dbReference>
<evidence type="ECO:0000259" key="8">
    <source>
        <dbReference type="Pfam" id="PF00749"/>
    </source>
</evidence>
<proteinExistence type="inferred from homology"/>
<comment type="subunit">
    <text evidence="7">Monomer.</text>
</comment>
<dbReference type="InterPro" id="IPR020058">
    <property type="entry name" value="Glu/Gln-tRNA-synth_Ib_cat-dom"/>
</dbReference>
<dbReference type="SUPFAM" id="SSF48163">
    <property type="entry name" value="An anticodon-binding domain of class I aminoacyl-tRNA synthetases"/>
    <property type="match status" value="1"/>
</dbReference>
<protein>
    <recommendedName>
        <fullName evidence="7">Glutamate--tRNA ligase</fullName>
        <ecNumber evidence="7">6.1.1.17</ecNumber>
    </recommendedName>
    <alternativeName>
        <fullName evidence="7">Glutamyl-tRNA synthetase</fullName>
        <shortName evidence="7">GluRS</shortName>
    </alternativeName>
</protein>
<comment type="catalytic activity">
    <reaction evidence="7">
        <text>tRNA(Glu) + L-glutamate + ATP = L-glutamyl-tRNA(Glu) + AMP + diphosphate</text>
        <dbReference type="Rhea" id="RHEA:23540"/>
        <dbReference type="Rhea" id="RHEA-COMP:9663"/>
        <dbReference type="Rhea" id="RHEA-COMP:9680"/>
        <dbReference type="ChEBI" id="CHEBI:29985"/>
        <dbReference type="ChEBI" id="CHEBI:30616"/>
        <dbReference type="ChEBI" id="CHEBI:33019"/>
        <dbReference type="ChEBI" id="CHEBI:78442"/>
        <dbReference type="ChEBI" id="CHEBI:78520"/>
        <dbReference type="ChEBI" id="CHEBI:456215"/>
        <dbReference type="EC" id="6.1.1.17"/>
    </reaction>
</comment>
<evidence type="ECO:0000256" key="1">
    <source>
        <dbReference type="ARBA" id="ARBA00007894"/>
    </source>
</evidence>
<evidence type="ECO:0000256" key="2">
    <source>
        <dbReference type="ARBA" id="ARBA00022598"/>
    </source>
</evidence>
<dbReference type="Pfam" id="PF00749">
    <property type="entry name" value="tRNA-synt_1c"/>
    <property type="match status" value="2"/>
</dbReference>
<comment type="caution">
    <text evidence="7">Lacks conserved residue(s) required for the propagation of feature annotation.</text>
</comment>
<feature type="short sequence motif" description="'HIGH' region" evidence="7">
    <location>
        <begin position="12"/>
        <end position="22"/>
    </location>
</feature>
<keyword evidence="7" id="KW-0963">Cytoplasm</keyword>
<dbReference type="PRINTS" id="PR00987">
    <property type="entry name" value="TRNASYNTHGLU"/>
</dbReference>
<keyword evidence="5 7" id="KW-0648">Protein biosynthesis</keyword>
<dbReference type="RefSeq" id="WP_088449401.1">
    <property type="nucleotide sequence ID" value="NZ_JACHXO010000001.1"/>
</dbReference>
<evidence type="ECO:0000256" key="7">
    <source>
        <dbReference type="HAMAP-Rule" id="MF_00022"/>
    </source>
</evidence>
<dbReference type="InterPro" id="IPR000924">
    <property type="entry name" value="Glu/Gln-tRNA-synth"/>
</dbReference>
<comment type="function">
    <text evidence="7">Catalyzes the attachment of glutamate to tRNA(Glu) in a two-step reaction: glutamate is first activated by ATP to form Glu-AMP and then transferred to the acceptor end of tRNA(Glu).</text>
</comment>
<keyword evidence="3 7" id="KW-0547">Nucleotide-binding</keyword>
<keyword evidence="11" id="KW-1185">Reference proteome</keyword>
<reference evidence="10 11" key="1">
    <citation type="submission" date="2020-08" db="EMBL/GenBank/DDBJ databases">
        <title>Genomic Encyclopedia of Type Strains, Phase III (KMG-III): the genomes of soil and plant-associated and newly described type strains.</title>
        <authorList>
            <person name="Whitman W."/>
        </authorList>
    </citation>
    <scope>NUCLEOTIDE SEQUENCE [LARGE SCALE GENOMIC DNA]</scope>
    <source>
        <strain evidence="10 11">CECT 7247</strain>
    </source>
</reference>
<keyword evidence="6 7" id="KW-0030">Aminoacyl-tRNA synthetase</keyword>
<dbReference type="PROSITE" id="PS00178">
    <property type="entry name" value="AA_TRNA_LIGASE_I"/>
    <property type="match status" value="1"/>
</dbReference>
<evidence type="ECO:0000256" key="5">
    <source>
        <dbReference type="ARBA" id="ARBA00022917"/>
    </source>
</evidence>
<organism evidence="10 11">
    <name type="scientific">Roseateles terrae</name>
    <dbReference type="NCBI Taxonomy" id="431060"/>
    <lineage>
        <taxon>Bacteria</taxon>
        <taxon>Pseudomonadati</taxon>
        <taxon>Pseudomonadota</taxon>
        <taxon>Betaproteobacteria</taxon>
        <taxon>Burkholderiales</taxon>
        <taxon>Sphaerotilaceae</taxon>
        <taxon>Roseateles</taxon>
    </lineage>
</organism>
<dbReference type="PANTHER" id="PTHR43311:SF2">
    <property type="entry name" value="GLUTAMATE--TRNA LIGASE, MITOCHONDRIAL-RELATED"/>
    <property type="match status" value="1"/>
</dbReference>
<evidence type="ECO:0000256" key="6">
    <source>
        <dbReference type="ARBA" id="ARBA00023146"/>
    </source>
</evidence>
<gene>
    <name evidence="7" type="primary">gltX</name>
    <name evidence="10" type="ORF">FHS28_000307</name>
</gene>
<dbReference type="InterPro" id="IPR049940">
    <property type="entry name" value="GluQ/Sye"/>
</dbReference>
<feature type="domain" description="Glutamyl/glutaminyl-tRNA synthetase class Ib catalytic" evidence="8">
    <location>
        <begin position="6"/>
        <end position="181"/>
    </location>
</feature>
<dbReference type="InterPro" id="IPR020751">
    <property type="entry name" value="aa-tRNA-synth_I_codon-bd_sub2"/>
</dbReference>